<evidence type="ECO:0000259" key="2">
    <source>
        <dbReference type="SMART" id="SM01204"/>
    </source>
</evidence>
<evidence type="ECO:0000313" key="4">
    <source>
        <dbReference type="Proteomes" id="UP000006556"/>
    </source>
</evidence>
<dbReference type="STRING" id="370438.PTH_2223"/>
<proteinExistence type="predicted"/>
<dbReference type="InterPro" id="IPR019494">
    <property type="entry name" value="FIST_C"/>
</dbReference>
<evidence type="ECO:0000313" key="3">
    <source>
        <dbReference type="EMBL" id="BAF60404.1"/>
    </source>
</evidence>
<organism evidence="3 4">
    <name type="scientific">Pelotomaculum thermopropionicum (strain DSM 13744 / JCM 10971 / SI)</name>
    <dbReference type="NCBI Taxonomy" id="370438"/>
    <lineage>
        <taxon>Bacteria</taxon>
        <taxon>Bacillati</taxon>
        <taxon>Bacillota</taxon>
        <taxon>Clostridia</taxon>
        <taxon>Eubacteriales</taxon>
        <taxon>Desulfotomaculaceae</taxon>
        <taxon>Pelotomaculum</taxon>
    </lineage>
</organism>
<dbReference type="EMBL" id="AP009389">
    <property type="protein sequence ID" value="BAF60404.1"/>
    <property type="molecule type" value="Genomic_DNA"/>
</dbReference>
<gene>
    <name evidence="3" type="ordered locus">PTH_2223</name>
</gene>
<accession>A5D020</accession>
<reference evidence="4" key="1">
    <citation type="journal article" date="2008" name="Genome Res.">
        <title>The genome of Pelotomaculum thermopropionicum reveals niche-associated evolution in anaerobic microbiota.</title>
        <authorList>
            <person name="Kosaka T."/>
            <person name="Kato S."/>
            <person name="Shimoyama T."/>
            <person name="Ishii S."/>
            <person name="Abe T."/>
            <person name="Watanabe K."/>
        </authorList>
    </citation>
    <scope>NUCLEOTIDE SEQUENCE [LARGE SCALE GENOMIC DNA]</scope>
    <source>
        <strain evidence="4">DSM 13744 / JCM 10971 / SI</strain>
    </source>
</reference>
<dbReference type="PANTHER" id="PTHR40252">
    <property type="entry name" value="BLR0328 PROTEIN"/>
    <property type="match status" value="1"/>
</dbReference>
<keyword evidence="4" id="KW-1185">Reference proteome</keyword>
<dbReference type="HOGENOM" id="CLU_047108_1_0_9"/>
<evidence type="ECO:0000259" key="1">
    <source>
        <dbReference type="SMART" id="SM00897"/>
    </source>
</evidence>
<name>A5D020_PELTS</name>
<dbReference type="Pfam" id="PF10442">
    <property type="entry name" value="FIST_C"/>
    <property type="match status" value="1"/>
</dbReference>
<dbReference type="SMART" id="SM01204">
    <property type="entry name" value="FIST_C"/>
    <property type="match status" value="1"/>
</dbReference>
<dbReference type="Pfam" id="PF08495">
    <property type="entry name" value="FIST"/>
    <property type="match status" value="1"/>
</dbReference>
<dbReference type="eggNOG" id="COG3287">
    <property type="taxonomic scope" value="Bacteria"/>
</dbReference>
<sequence length="368" mass="40371">MSVKTAYSTLCPAERAAGDIYSQLQKFDPKMVIFFASSAFDQAVLSQKLQECFPSAVTFGCSTAGEIISGKMLKNSVVAMAFDEETISGVKVEVVENIKEDGDVKKAFASFEKYYGEPARQMDYKKYTGIVLIDGLSMSEEKIMERIGDTTNVVFVGGSAGDDLKFEKTYVCAGGKAYTNAAVLALLKPKTAFDFIKTQSFDVLNKKLVATKVIPEKREVVEFNGKPAAVAYAEALGVSVKEAANFFMTHPLGLVAEDEIFVRSPQKITGNSMVFYCNILEGMEVYVLQDRDIVGETWSAIKSKKRRMGQITGIINFNCILRTLELEQNGETGAYAGLFSEIPTIGFSTYGEAFQGHINQTATMLVFK</sequence>
<dbReference type="Proteomes" id="UP000006556">
    <property type="component" value="Chromosome"/>
</dbReference>
<dbReference type="SMART" id="SM00897">
    <property type="entry name" value="FIST"/>
    <property type="match status" value="1"/>
</dbReference>
<protein>
    <submittedName>
        <fullName evidence="3">Uncharacterized conserved protein</fullName>
    </submittedName>
</protein>
<feature type="domain" description="FIST" evidence="1">
    <location>
        <begin position="28"/>
        <end position="227"/>
    </location>
</feature>
<dbReference type="PANTHER" id="PTHR40252:SF2">
    <property type="entry name" value="BLR0328 PROTEIN"/>
    <property type="match status" value="1"/>
</dbReference>
<feature type="domain" description="FIST C-domain" evidence="2">
    <location>
        <begin position="228"/>
        <end position="356"/>
    </location>
</feature>
<dbReference type="InterPro" id="IPR013702">
    <property type="entry name" value="FIST_domain_N"/>
</dbReference>
<dbReference type="KEGG" id="pth:PTH_2223"/>
<dbReference type="AlphaFoldDB" id="A5D020"/>